<comment type="caution">
    <text evidence="2">The sequence shown here is derived from an EMBL/GenBank/DDBJ whole genome shotgun (WGS) entry which is preliminary data.</text>
</comment>
<dbReference type="Proteomes" id="UP001199916">
    <property type="component" value="Unassembled WGS sequence"/>
</dbReference>
<dbReference type="RefSeq" id="WP_233698804.1">
    <property type="nucleotide sequence ID" value="NZ_JAJNBZ010000033.1"/>
</dbReference>
<evidence type="ECO:0008006" key="4">
    <source>
        <dbReference type="Google" id="ProtNLM"/>
    </source>
</evidence>
<evidence type="ECO:0000313" key="2">
    <source>
        <dbReference type="EMBL" id="MCE5172728.1"/>
    </source>
</evidence>
<evidence type="ECO:0000313" key="3">
    <source>
        <dbReference type="Proteomes" id="UP001199916"/>
    </source>
</evidence>
<accession>A0ABS8YLJ6</accession>
<reference evidence="2 3" key="1">
    <citation type="submission" date="2021-11" db="EMBL/GenBank/DDBJ databases">
        <title>Draft genome sequence of Paenibacillus profundus YoMME, a new Gram-positive bacteria with exoelectrogenic properties.</title>
        <authorList>
            <person name="Hubenova Y."/>
            <person name="Hubenova E."/>
            <person name="Manasiev Y."/>
            <person name="Peykov S."/>
            <person name="Mitov M."/>
        </authorList>
    </citation>
    <scope>NUCLEOTIDE SEQUENCE [LARGE SCALE GENOMIC DNA]</scope>
    <source>
        <strain evidence="2 3">YoMME</strain>
    </source>
</reference>
<organism evidence="2 3">
    <name type="scientific">Paenibacillus profundus</name>
    <dbReference type="NCBI Taxonomy" id="1173085"/>
    <lineage>
        <taxon>Bacteria</taxon>
        <taxon>Bacillati</taxon>
        <taxon>Bacillota</taxon>
        <taxon>Bacilli</taxon>
        <taxon>Bacillales</taxon>
        <taxon>Paenibacillaceae</taxon>
        <taxon>Paenibacillus</taxon>
    </lineage>
</organism>
<gene>
    <name evidence="2" type="ORF">LQV63_26005</name>
</gene>
<proteinExistence type="predicted"/>
<keyword evidence="3" id="KW-1185">Reference proteome</keyword>
<feature type="compositionally biased region" description="Acidic residues" evidence="1">
    <location>
        <begin position="82"/>
        <end position="113"/>
    </location>
</feature>
<feature type="region of interest" description="Disordered" evidence="1">
    <location>
        <begin position="78"/>
        <end position="120"/>
    </location>
</feature>
<name>A0ABS8YLJ6_9BACL</name>
<evidence type="ECO:0000256" key="1">
    <source>
        <dbReference type="SAM" id="MobiDB-lite"/>
    </source>
</evidence>
<sequence length="120" mass="14390">MSKLNRFKAELSKYGLDEIDEIDVEYENGTTSKYNYADLLESGEEVENESSYNEWISTVNWDEVEELKLELINGQKYQISLEEQEDGDYDDEEDEDDESYSNDEMDEYEEEYYDDNRDNY</sequence>
<protein>
    <recommendedName>
        <fullName evidence="4">DNA primase</fullName>
    </recommendedName>
</protein>
<dbReference type="EMBL" id="JAJNBZ010000033">
    <property type="protein sequence ID" value="MCE5172728.1"/>
    <property type="molecule type" value="Genomic_DNA"/>
</dbReference>